<dbReference type="Proteomes" id="UP000216991">
    <property type="component" value="Unassembled WGS sequence"/>
</dbReference>
<dbReference type="InterPro" id="IPR039420">
    <property type="entry name" value="WalR-like"/>
</dbReference>
<name>A0A255Y929_9SPHN</name>
<dbReference type="SUPFAM" id="SSF46894">
    <property type="entry name" value="C-terminal effector domain of the bipartite response regulators"/>
    <property type="match status" value="1"/>
</dbReference>
<keyword evidence="1 3" id="KW-0597">Phosphoprotein</keyword>
<dbReference type="EMBL" id="NOXT01000121">
    <property type="protein sequence ID" value="OYQ25746.1"/>
    <property type="molecule type" value="Genomic_DNA"/>
</dbReference>
<dbReference type="InterPro" id="IPR036388">
    <property type="entry name" value="WH-like_DNA-bd_sf"/>
</dbReference>
<feature type="domain" description="Response regulatory" evidence="5">
    <location>
        <begin position="3"/>
        <end position="119"/>
    </location>
</feature>
<protein>
    <recommendedName>
        <fullName evidence="8">DNA-binding response regulator</fullName>
    </recommendedName>
</protein>
<sequence length="210" mass="22236">MTRLLLADDHPIVLEGLAALLQAEGFDIVARCPNGDAATAAIATHDPDIAVLDIQVPGASGLAILRGIRSRGAARPKVIILTASLDQNQIVEAVELEADGLVLKEQVADRIVECIENVASGVQWIDNDVLKRVIGDLARREARAVATKPLSARETEVARLAARGLRNRDIGQALGLTESTVKMHMGNAFDKLGVSSRAELAAMARDLGLA</sequence>
<dbReference type="Pfam" id="PF00072">
    <property type="entry name" value="Response_reg"/>
    <property type="match status" value="1"/>
</dbReference>
<proteinExistence type="predicted"/>
<evidence type="ECO:0008006" key="8">
    <source>
        <dbReference type="Google" id="ProtNLM"/>
    </source>
</evidence>
<dbReference type="SUPFAM" id="SSF52172">
    <property type="entry name" value="CheY-like"/>
    <property type="match status" value="1"/>
</dbReference>
<gene>
    <name evidence="6" type="ORF">CHU93_13570</name>
</gene>
<accession>A0A255Y929</accession>
<dbReference type="Pfam" id="PF00196">
    <property type="entry name" value="GerE"/>
    <property type="match status" value="1"/>
</dbReference>
<dbReference type="GO" id="GO:0006355">
    <property type="term" value="P:regulation of DNA-templated transcription"/>
    <property type="evidence" value="ECO:0007669"/>
    <property type="project" value="InterPro"/>
</dbReference>
<feature type="modified residue" description="4-aspartylphosphate" evidence="3">
    <location>
        <position position="53"/>
    </location>
</feature>
<dbReference type="PRINTS" id="PR00038">
    <property type="entry name" value="HTHLUXR"/>
</dbReference>
<dbReference type="InterPro" id="IPR001789">
    <property type="entry name" value="Sig_transdc_resp-reg_receiver"/>
</dbReference>
<dbReference type="SMART" id="SM00421">
    <property type="entry name" value="HTH_LUXR"/>
    <property type="match status" value="1"/>
</dbReference>
<dbReference type="InterPro" id="IPR000792">
    <property type="entry name" value="Tscrpt_reg_LuxR_C"/>
</dbReference>
<evidence type="ECO:0000259" key="4">
    <source>
        <dbReference type="PROSITE" id="PS50043"/>
    </source>
</evidence>
<reference evidence="6 7" key="1">
    <citation type="submission" date="2017-07" db="EMBL/GenBank/DDBJ databases">
        <title>Sandarakinorhabdus cyanobacteriorum sp. nov., a novel bacterium isolated from cyanobacterial aggregates in a eutrophic lake.</title>
        <authorList>
            <person name="Cai H."/>
        </authorList>
    </citation>
    <scope>NUCLEOTIDE SEQUENCE [LARGE SCALE GENOMIC DNA]</scope>
    <source>
        <strain evidence="6 7">TH057</strain>
    </source>
</reference>
<dbReference type="OrthoDB" id="9782896at2"/>
<dbReference type="PROSITE" id="PS50043">
    <property type="entry name" value="HTH_LUXR_2"/>
    <property type="match status" value="1"/>
</dbReference>
<evidence type="ECO:0000256" key="2">
    <source>
        <dbReference type="ARBA" id="ARBA00023125"/>
    </source>
</evidence>
<dbReference type="GO" id="GO:0003677">
    <property type="term" value="F:DNA binding"/>
    <property type="evidence" value="ECO:0007669"/>
    <property type="project" value="UniProtKB-KW"/>
</dbReference>
<comment type="caution">
    <text evidence="6">The sequence shown here is derived from an EMBL/GenBank/DDBJ whole genome shotgun (WGS) entry which is preliminary data.</text>
</comment>
<evidence type="ECO:0000313" key="6">
    <source>
        <dbReference type="EMBL" id="OYQ25746.1"/>
    </source>
</evidence>
<dbReference type="InterPro" id="IPR011006">
    <property type="entry name" value="CheY-like_superfamily"/>
</dbReference>
<evidence type="ECO:0000256" key="1">
    <source>
        <dbReference type="ARBA" id="ARBA00022553"/>
    </source>
</evidence>
<dbReference type="InterPro" id="IPR058245">
    <property type="entry name" value="NreC/VraR/RcsB-like_REC"/>
</dbReference>
<dbReference type="PANTHER" id="PTHR43214">
    <property type="entry name" value="TWO-COMPONENT RESPONSE REGULATOR"/>
    <property type="match status" value="1"/>
</dbReference>
<evidence type="ECO:0000256" key="3">
    <source>
        <dbReference type="PROSITE-ProRule" id="PRU00169"/>
    </source>
</evidence>
<dbReference type="RefSeq" id="WP_094474695.1">
    <property type="nucleotide sequence ID" value="NZ_NOXT01000121.1"/>
</dbReference>
<dbReference type="Gene3D" id="1.10.10.10">
    <property type="entry name" value="Winged helix-like DNA-binding domain superfamily/Winged helix DNA-binding domain"/>
    <property type="match status" value="1"/>
</dbReference>
<dbReference type="SMART" id="SM00448">
    <property type="entry name" value="REC"/>
    <property type="match status" value="1"/>
</dbReference>
<dbReference type="Gene3D" id="3.40.50.2300">
    <property type="match status" value="1"/>
</dbReference>
<dbReference type="CDD" id="cd06170">
    <property type="entry name" value="LuxR_C_like"/>
    <property type="match status" value="1"/>
</dbReference>
<dbReference type="CDD" id="cd17535">
    <property type="entry name" value="REC_NarL-like"/>
    <property type="match status" value="1"/>
</dbReference>
<evidence type="ECO:0000259" key="5">
    <source>
        <dbReference type="PROSITE" id="PS50110"/>
    </source>
</evidence>
<dbReference type="PROSITE" id="PS50110">
    <property type="entry name" value="RESPONSE_REGULATORY"/>
    <property type="match status" value="1"/>
</dbReference>
<keyword evidence="7" id="KW-1185">Reference proteome</keyword>
<dbReference type="InterPro" id="IPR016032">
    <property type="entry name" value="Sig_transdc_resp-reg_C-effctor"/>
</dbReference>
<organism evidence="6 7">
    <name type="scientific">Sandarakinorhabdus cyanobacteriorum</name>
    <dbReference type="NCBI Taxonomy" id="1981098"/>
    <lineage>
        <taxon>Bacteria</taxon>
        <taxon>Pseudomonadati</taxon>
        <taxon>Pseudomonadota</taxon>
        <taxon>Alphaproteobacteria</taxon>
        <taxon>Sphingomonadales</taxon>
        <taxon>Sphingosinicellaceae</taxon>
        <taxon>Sandarakinorhabdus</taxon>
    </lineage>
</organism>
<keyword evidence="2" id="KW-0238">DNA-binding</keyword>
<dbReference type="GO" id="GO:0000160">
    <property type="term" value="P:phosphorelay signal transduction system"/>
    <property type="evidence" value="ECO:0007669"/>
    <property type="project" value="InterPro"/>
</dbReference>
<evidence type="ECO:0000313" key="7">
    <source>
        <dbReference type="Proteomes" id="UP000216991"/>
    </source>
</evidence>
<dbReference type="PROSITE" id="PS00622">
    <property type="entry name" value="HTH_LUXR_1"/>
    <property type="match status" value="1"/>
</dbReference>
<dbReference type="AlphaFoldDB" id="A0A255Y929"/>
<feature type="domain" description="HTH luxR-type" evidence="4">
    <location>
        <begin position="143"/>
        <end position="208"/>
    </location>
</feature>
<dbReference type="PANTHER" id="PTHR43214:SF42">
    <property type="entry name" value="TRANSCRIPTIONAL REGULATORY PROTEIN DESR"/>
    <property type="match status" value="1"/>
</dbReference>